<evidence type="ECO:0000313" key="2">
    <source>
        <dbReference type="Proteomes" id="UP000548476"/>
    </source>
</evidence>
<name>A0A841FHB2_9ACTN</name>
<sequence length="81" mass="9074">MTIYVTTNADDLIGLWRTTYDAHDHTGGFMRCKTACTEGFPCTKRIEAARALTELGVRLYSKTDYLRPAVPVREGLAVVHK</sequence>
<dbReference type="EMBL" id="JACHGT010000006">
    <property type="protein sequence ID" value="MBB6035115.1"/>
    <property type="molecule type" value="Genomic_DNA"/>
</dbReference>
<gene>
    <name evidence="1" type="ORF">HNR73_002972</name>
</gene>
<keyword evidence="2" id="KW-1185">Reference proteome</keyword>
<reference evidence="1 2" key="1">
    <citation type="submission" date="2020-08" db="EMBL/GenBank/DDBJ databases">
        <title>Genomic Encyclopedia of Type Strains, Phase IV (KMG-IV): sequencing the most valuable type-strain genomes for metagenomic binning, comparative biology and taxonomic classification.</title>
        <authorList>
            <person name="Goeker M."/>
        </authorList>
    </citation>
    <scope>NUCLEOTIDE SEQUENCE [LARGE SCALE GENOMIC DNA]</scope>
    <source>
        <strain evidence="1 2">YIM 65646</strain>
    </source>
</reference>
<comment type="caution">
    <text evidence="1">The sequence shown here is derived from an EMBL/GenBank/DDBJ whole genome shotgun (WGS) entry which is preliminary data.</text>
</comment>
<dbReference type="Proteomes" id="UP000548476">
    <property type="component" value="Unassembled WGS sequence"/>
</dbReference>
<proteinExistence type="predicted"/>
<evidence type="ECO:0000313" key="1">
    <source>
        <dbReference type="EMBL" id="MBB6035115.1"/>
    </source>
</evidence>
<organism evidence="1 2">
    <name type="scientific">Phytomonospora endophytica</name>
    <dbReference type="NCBI Taxonomy" id="714109"/>
    <lineage>
        <taxon>Bacteria</taxon>
        <taxon>Bacillati</taxon>
        <taxon>Actinomycetota</taxon>
        <taxon>Actinomycetes</taxon>
        <taxon>Micromonosporales</taxon>
        <taxon>Micromonosporaceae</taxon>
        <taxon>Phytomonospora</taxon>
    </lineage>
</organism>
<dbReference type="AlphaFoldDB" id="A0A841FHB2"/>
<protein>
    <submittedName>
        <fullName evidence="1">Uncharacterized protein</fullName>
    </submittedName>
</protein>
<dbReference type="RefSeq" id="WP_184787987.1">
    <property type="nucleotide sequence ID" value="NZ_BONT01000007.1"/>
</dbReference>
<accession>A0A841FHB2</accession>